<dbReference type="GO" id="GO:0030001">
    <property type="term" value="P:metal ion transport"/>
    <property type="evidence" value="ECO:0007669"/>
    <property type="project" value="InterPro"/>
</dbReference>
<dbReference type="AlphaFoldDB" id="A0A971M5Q1"/>
<sequence length="326" mass="36650">MKRRYLLFGIIFFLSIVLVTAACQKSEERSTGEKRLVVITTLFPLYDFARNIAGDSATVSLLLPPGVEAHSFEPKAGDMVKINAADIVFYTGKYMEPWAENMLRGVDNKNLLVVDTSKGVMLLEGSDGHHHDHDRAGTAKHREAGSDDHGRIDPHIWLDFANARKMVDNIVQALVAADPASKDLYTRNGEIYKAKLDDLDRRFREELSVCTKRVFIHGGHSAFNYLAKRYNLQYVSAYHGSPDSEPTPKQLIALKKTLQEQGVRFVYYEELITPRVSEILARETGAKSLKLHGAHNVTREEFAKGISFLSIMEENLANLKVGLECR</sequence>
<feature type="compositionally biased region" description="Basic and acidic residues" evidence="5">
    <location>
        <begin position="126"/>
        <end position="148"/>
    </location>
</feature>
<feature type="region of interest" description="Disordered" evidence="5">
    <location>
        <begin position="125"/>
        <end position="148"/>
    </location>
</feature>
<dbReference type="Pfam" id="PF01297">
    <property type="entry name" value="ZnuA"/>
    <property type="match status" value="1"/>
</dbReference>
<dbReference type="PANTHER" id="PTHR42953:SF3">
    <property type="entry name" value="HIGH-AFFINITY ZINC UPTAKE SYSTEM PROTEIN ZNUA"/>
    <property type="match status" value="1"/>
</dbReference>
<dbReference type="InterPro" id="IPR006127">
    <property type="entry name" value="ZnuA-like"/>
</dbReference>
<reference evidence="6" key="1">
    <citation type="journal article" date="2020" name="Biotechnol. Biofuels">
        <title>New insights from the biogas microbiome by comprehensive genome-resolved metagenomics of nearly 1600 species originating from multiple anaerobic digesters.</title>
        <authorList>
            <person name="Campanaro S."/>
            <person name="Treu L."/>
            <person name="Rodriguez-R L.M."/>
            <person name="Kovalovszki A."/>
            <person name="Ziels R.M."/>
            <person name="Maus I."/>
            <person name="Zhu X."/>
            <person name="Kougias P.G."/>
            <person name="Basile A."/>
            <person name="Luo G."/>
            <person name="Schluter A."/>
            <person name="Konstantinidis K.T."/>
            <person name="Angelidaki I."/>
        </authorList>
    </citation>
    <scope>NUCLEOTIDE SEQUENCE</scope>
    <source>
        <strain evidence="6">AS06rmzACSIP_7</strain>
    </source>
</reference>
<name>A0A971M5Q1_9BACT</name>
<dbReference type="PANTHER" id="PTHR42953">
    <property type="entry name" value="HIGH-AFFINITY ZINC UPTAKE SYSTEM PROTEIN ZNUA-RELATED"/>
    <property type="match status" value="1"/>
</dbReference>
<dbReference type="Gene3D" id="3.40.50.1980">
    <property type="entry name" value="Nitrogenase molybdenum iron protein domain"/>
    <property type="match status" value="2"/>
</dbReference>
<dbReference type="PRINTS" id="PR00691">
    <property type="entry name" value="ADHESINB"/>
</dbReference>
<proteinExistence type="inferred from homology"/>
<dbReference type="PROSITE" id="PS51257">
    <property type="entry name" value="PROKAR_LIPOPROTEIN"/>
    <property type="match status" value="1"/>
</dbReference>
<evidence type="ECO:0000256" key="3">
    <source>
        <dbReference type="ARBA" id="ARBA00022729"/>
    </source>
</evidence>
<dbReference type="SUPFAM" id="SSF53807">
    <property type="entry name" value="Helical backbone' metal receptor"/>
    <property type="match status" value="1"/>
</dbReference>
<comment type="caution">
    <text evidence="6">The sequence shown here is derived from an EMBL/GenBank/DDBJ whole genome shotgun (WGS) entry which is preliminary data.</text>
</comment>
<dbReference type="InterPro" id="IPR006129">
    <property type="entry name" value="AdhesinB"/>
</dbReference>
<comment type="similarity">
    <text evidence="1 4">Belongs to the bacterial solute-binding protein 9 family.</text>
</comment>
<dbReference type="GO" id="GO:0046872">
    <property type="term" value="F:metal ion binding"/>
    <property type="evidence" value="ECO:0007669"/>
    <property type="project" value="InterPro"/>
</dbReference>
<dbReference type="GO" id="GO:0007155">
    <property type="term" value="P:cell adhesion"/>
    <property type="evidence" value="ECO:0007669"/>
    <property type="project" value="InterPro"/>
</dbReference>
<keyword evidence="2 4" id="KW-0813">Transport</keyword>
<dbReference type="PRINTS" id="PR00690">
    <property type="entry name" value="ADHESNFAMILY"/>
</dbReference>
<evidence type="ECO:0000313" key="7">
    <source>
        <dbReference type="Proteomes" id="UP000777265"/>
    </source>
</evidence>
<evidence type="ECO:0000313" key="6">
    <source>
        <dbReference type="EMBL" id="NLW35621.1"/>
    </source>
</evidence>
<evidence type="ECO:0000256" key="4">
    <source>
        <dbReference type="RuleBase" id="RU003512"/>
    </source>
</evidence>
<protein>
    <submittedName>
        <fullName evidence="6">Zinc ABC transporter solute-binding protein</fullName>
    </submittedName>
</protein>
<accession>A0A971M5Q1</accession>
<evidence type="ECO:0000256" key="1">
    <source>
        <dbReference type="ARBA" id="ARBA00011028"/>
    </source>
</evidence>
<evidence type="ECO:0000256" key="5">
    <source>
        <dbReference type="SAM" id="MobiDB-lite"/>
    </source>
</evidence>
<keyword evidence="3" id="KW-0732">Signal</keyword>
<gene>
    <name evidence="6" type="ORF">GXY80_09110</name>
</gene>
<reference evidence="6" key="2">
    <citation type="submission" date="2020-01" db="EMBL/GenBank/DDBJ databases">
        <authorList>
            <person name="Campanaro S."/>
        </authorList>
    </citation>
    <scope>NUCLEOTIDE SEQUENCE</scope>
    <source>
        <strain evidence="6">AS06rmzACSIP_7</strain>
    </source>
</reference>
<dbReference type="InterPro" id="IPR006128">
    <property type="entry name" value="Lipoprotein_PsaA-like"/>
</dbReference>
<evidence type="ECO:0000256" key="2">
    <source>
        <dbReference type="ARBA" id="ARBA00022448"/>
    </source>
</evidence>
<organism evidence="6 7">
    <name type="scientific">Syntrophorhabdus aromaticivorans</name>
    <dbReference type="NCBI Taxonomy" id="328301"/>
    <lineage>
        <taxon>Bacteria</taxon>
        <taxon>Pseudomonadati</taxon>
        <taxon>Thermodesulfobacteriota</taxon>
        <taxon>Syntrophorhabdia</taxon>
        <taxon>Syntrophorhabdales</taxon>
        <taxon>Syntrophorhabdaceae</taxon>
        <taxon>Syntrophorhabdus</taxon>
    </lineage>
</organism>
<dbReference type="InterPro" id="IPR050492">
    <property type="entry name" value="Bact_metal-bind_prot9"/>
</dbReference>
<dbReference type="EMBL" id="JAAYEE010000149">
    <property type="protein sequence ID" value="NLW35621.1"/>
    <property type="molecule type" value="Genomic_DNA"/>
</dbReference>
<dbReference type="Proteomes" id="UP000777265">
    <property type="component" value="Unassembled WGS sequence"/>
</dbReference>